<protein>
    <submittedName>
        <fullName evidence="1">Uncharacterized protein</fullName>
    </submittedName>
</protein>
<accession>W1DK71</accession>
<dbReference type="Proteomes" id="UP000019183">
    <property type="component" value="Unassembled WGS sequence"/>
</dbReference>
<evidence type="ECO:0000313" key="2">
    <source>
        <dbReference type="Proteomes" id="UP000019183"/>
    </source>
</evidence>
<comment type="caution">
    <text evidence="1">The sequence shown here is derived from an EMBL/GenBank/DDBJ whole genome shotgun (WGS) entry which is preliminary data.</text>
</comment>
<dbReference type="EMBL" id="CBWK010000427">
    <property type="protein sequence ID" value="CDL10006.1"/>
    <property type="molecule type" value="Genomic_DNA"/>
</dbReference>
<organism evidence="1 2">
    <name type="scientific">Klebsiella pneumoniae IS43</name>
    <dbReference type="NCBI Taxonomy" id="1432552"/>
    <lineage>
        <taxon>Bacteria</taxon>
        <taxon>Pseudomonadati</taxon>
        <taxon>Pseudomonadota</taxon>
        <taxon>Gammaproteobacteria</taxon>
        <taxon>Enterobacterales</taxon>
        <taxon>Enterobacteriaceae</taxon>
        <taxon>Klebsiella/Raoultella group</taxon>
        <taxon>Klebsiella</taxon>
        <taxon>Klebsiella pneumoniae complex</taxon>
    </lineage>
</organism>
<name>W1DK71_KLEPN</name>
<proteinExistence type="predicted"/>
<keyword evidence="2" id="KW-1185">Reference proteome</keyword>
<evidence type="ECO:0000313" key="1">
    <source>
        <dbReference type="EMBL" id="CDL10006.1"/>
    </source>
</evidence>
<reference evidence="1" key="1">
    <citation type="submission" date="2013-10" db="EMBL/GenBank/DDBJ databases">
        <title>Antibiotic resistance diversity of beta-lactamase producers in the General Hospital Vienna.</title>
        <authorList>
            <person name="Barisic I."/>
            <person name="Mitteregger D."/>
            <person name="Hirschl A.M."/>
            <person name="Noehammer C."/>
            <person name="Wiesinger-Mayr H."/>
        </authorList>
    </citation>
    <scope>NUCLEOTIDE SEQUENCE [LARGE SCALE GENOMIC DNA]</scope>
    <source>
        <strain evidence="1">IS43</strain>
    </source>
</reference>
<sequence length="52" mass="6051">MGINHREIFTFPVAPNSWRRVNPYTDNNINNFAGLILHRKHVGAYEKNVIKS</sequence>
<dbReference type="AlphaFoldDB" id="W1DK71"/>